<name>A0A8B6F072_MYTGA</name>
<reference evidence="3" key="1">
    <citation type="submission" date="2018-11" db="EMBL/GenBank/DDBJ databases">
        <authorList>
            <person name="Alioto T."/>
            <person name="Alioto T."/>
        </authorList>
    </citation>
    <scope>NUCLEOTIDE SEQUENCE</scope>
</reference>
<evidence type="ECO:0000256" key="2">
    <source>
        <dbReference type="SAM" id="Phobius"/>
    </source>
</evidence>
<dbReference type="EMBL" id="UYJE01006025">
    <property type="protein sequence ID" value="VDI42491.1"/>
    <property type="molecule type" value="Genomic_DNA"/>
</dbReference>
<comment type="caution">
    <text evidence="3">The sequence shown here is derived from an EMBL/GenBank/DDBJ whole genome shotgun (WGS) entry which is preliminary data.</text>
</comment>
<accession>A0A8B6F072</accession>
<keyword evidence="2" id="KW-0472">Membrane</keyword>
<keyword evidence="2" id="KW-0812">Transmembrane</keyword>
<feature type="transmembrane region" description="Helical" evidence="2">
    <location>
        <begin position="571"/>
        <end position="593"/>
    </location>
</feature>
<dbReference type="SUPFAM" id="SSF52540">
    <property type="entry name" value="P-loop containing nucleoside triphosphate hydrolases"/>
    <property type="match status" value="1"/>
</dbReference>
<dbReference type="Gene3D" id="3.40.50.300">
    <property type="entry name" value="P-loop containing nucleotide triphosphate hydrolases"/>
    <property type="match status" value="1"/>
</dbReference>
<organism evidence="3 4">
    <name type="scientific">Mytilus galloprovincialis</name>
    <name type="common">Mediterranean mussel</name>
    <dbReference type="NCBI Taxonomy" id="29158"/>
    <lineage>
        <taxon>Eukaryota</taxon>
        <taxon>Metazoa</taxon>
        <taxon>Spiralia</taxon>
        <taxon>Lophotrochozoa</taxon>
        <taxon>Mollusca</taxon>
        <taxon>Bivalvia</taxon>
        <taxon>Autobranchia</taxon>
        <taxon>Pteriomorphia</taxon>
        <taxon>Mytilida</taxon>
        <taxon>Mytiloidea</taxon>
        <taxon>Mytilidae</taxon>
        <taxon>Mytilinae</taxon>
        <taxon>Mytilus</taxon>
    </lineage>
</organism>
<dbReference type="Proteomes" id="UP000596742">
    <property type="component" value="Unassembled WGS sequence"/>
</dbReference>
<evidence type="ECO:0000313" key="3">
    <source>
        <dbReference type="EMBL" id="VDI42491.1"/>
    </source>
</evidence>
<keyword evidence="4" id="KW-1185">Reference proteome</keyword>
<keyword evidence="2" id="KW-1133">Transmembrane helix</keyword>
<feature type="non-terminal residue" evidence="3">
    <location>
        <position position="755"/>
    </location>
</feature>
<sequence length="755" mass="87523">IQFVLSDEFSHLRPEQRQALLHEGTGPRVISAFVEIIFDNSDNRIPIEKDEVVLRRVIGSKKDQYFLDKKMVTKGDVMNLLESAGFSRSNPYYIVKQGKINQMATAPDSQRLKLLREVAGTKVYDERKEESKVILRETEGKREKINDLLKYIEERLATLEEEKEELKEYQKWDKMRRSLEYTIHDHELRDTRKKLDELQDKRENSGTNTQKIRDLQQSSTDKVKAINKDLRDLKSRMQSIHDEKEQLTSENQDLTKKKAKLELNIKDIQDELEGDKSARKKAEEELKKVSDKIVKTQNQLEEITPKYDAEQRKEEECTRQLSMAEQRRKELYAKQGRGNQFTSRDDRDAWIKKELKSLNRAIRDKEEQIKRLREDLVNDDKRAEHLRTQIEEVSTKIDQNKDIIGQNDKNSIDMKRERDVLMNDRNALWRQENILQQEISSTREELSKKEQALRSMTGKQPVSAFTCLNNVDRLSECCHPCNKMDNKYRCTSLCPKDFFIIKRTTDLKCSQKGSIIIFEDSDIDESMQPLCVRWCPERYQNSSKTECQFCDEGCNVTVAMKHFDKVNGISIGLSSLALAFCLVITFIILYCVFKRRRIKKTKANPTNNTTYDSASTPVIKSNNGEIRSKESYTQHGGVTVTIDNAEDVSNTSDTLEKDYSPDNSNRTKDGRFSEYQYLENNSLQILCVAELKSKCYGLQPRTDLVSNHESITVLDIENGTFLNPERVIIQNIDNMIVKGNPTISVGHVIGISVSD</sequence>
<evidence type="ECO:0000313" key="4">
    <source>
        <dbReference type="Proteomes" id="UP000596742"/>
    </source>
</evidence>
<evidence type="ECO:0000256" key="1">
    <source>
        <dbReference type="SAM" id="MobiDB-lite"/>
    </source>
</evidence>
<dbReference type="AlphaFoldDB" id="A0A8B6F072"/>
<dbReference type="PANTHER" id="PTHR43977">
    <property type="entry name" value="STRUCTURAL MAINTENANCE OF CHROMOSOMES PROTEIN 3"/>
    <property type="match status" value="1"/>
</dbReference>
<feature type="region of interest" description="Disordered" evidence="1">
    <location>
        <begin position="197"/>
        <end position="219"/>
    </location>
</feature>
<protein>
    <submittedName>
        <fullName evidence="3">Structural maintenance of chromosome 3 (Chondroitin sulfate proteoglycan 6)</fullName>
    </submittedName>
</protein>
<dbReference type="InterPro" id="IPR027417">
    <property type="entry name" value="P-loop_NTPase"/>
</dbReference>
<dbReference type="OrthoDB" id="431497at2759"/>
<proteinExistence type="predicted"/>
<feature type="compositionally biased region" description="Polar residues" evidence="1">
    <location>
        <begin position="205"/>
        <end position="219"/>
    </location>
</feature>
<gene>
    <name evidence="3" type="ORF">MGAL_10B040307</name>
</gene>